<evidence type="ECO:0000313" key="4">
    <source>
        <dbReference type="EMBL" id="MBC5992498.1"/>
    </source>
</evidence>
<dbReference type="GO" id="GO:0016616">
    <property type="term" value="F:oxidoreductase activity, acting on the CH-OH group of donors, NAD or NADP as acceptor"/>
    <property type="evidence" value="ECO:0007669"/>
    <property type="project" value="TreeGrafter"/>
</dbReference>
<reference evidence="4" key="1">
    <citation type="submission" date="2020-08" db="EMBL/GenBank/DDBJ databases">
        <title>Pontibacter sp. SD6 16S ribosomal RNA gene Genome sequencing and assembly.</title>
        <authorList>
            <person name="Kang M."/>
        </authorList>
    </citation>
    <scope>NUCLEOTIDE SEQUENCE</scope>
    <source>
        <strain evidence="4">SD6</strain>
    </source>
</reference>
<name>A0A923SI91_9BACT</name>
<keyword evidence="2" id="KW-0812">Transmembrane</keyword>
<dbReference type="InterPro" id="IPR036291">
    <property type="entry name" value="NAD(P)-bd_dom_sf"/>
</dbReference>
<dbReference type="AlphaFoldDB" id="A0A923SI91"/>
<gene>
    <name evidence="4" type="ORF">H8S84_06595</name>
</gene>
<comment type="caution">
    <text evidence="4">The sequence shown here is derived from an EMBL/GenBank/DDBJ whole genome shotgun (WGS) entry which is preliminary data.</text>
</comment>
<sequence length="345" mass="38216">MDKVVLVTGGTGYIGSWVVKMLLEQGYIVRLTVRDKSKQTGYSHLAAAAEQSNGKLEIWEADLLKKGSFNEAAKGADAIIHMASPFTLRFKDAQKELIDPAVKGTQNVLEAANQSGSVKKVVLTSSVAAVHGDNIDMKEQGLQEFTEEHFNTSSSLTHQPYSYSKVMAEKEAWKMHDAQSAWKLVVINPSFVLGPSLSNASNSESLSFMKDILTGKYYLGAPELQLGFVDVRDVAKAHLLALENNQTEGRHILAERTTGVYEITQLVKEKFGNKYKLPLMKSPKMMLYLVGWMFGLTSSFITRNVGHSLKLNATKSKQQLGLHYTPLQKTVEDMVLQMQQDKVVA</sequence>
<dbReference type="EMBL" id="JACRVF010000001">
    <property type="protein sequence ID" value="MBC5992498.1"/>
    <property type="molecule type" value="Genomic_DNA"/>
</dbReference>
<dbReference type="InterPro" id="IPR050425">
    <property type="entry name" value="NAD(P)_dehydrat-like"/>
</dbReference>
<dbReference type="Proteomes" id="UP000603640">
    <property type="component" value="Unassembled WGS sequence"/>
</dbReference>
<proteinExistence type="predicted"/>
<dbReference type="PANTHER" id="PTHR10366">
    <property type="entry name" value="NAD DEPENDENT EPIMERASE/DEHYDRATASE"/>
    <property type="match status" value="1"/>
</dbReference>
<keyword evidence="5" id="KW-1185">Reference proteome</keyword>
<keyword evidence="1" id="KW-0560">Oxidoreductase</keyword>
<dbReference type="SUPFAM" id="SSF51735">
    <property type="entry name" value="NAD(P)-binding Rossmann-fold domains"/>
    <property type="match status" value="1"/>
</dbReference>
<accession>A0A923SI91</accession>
<dbReference type="FunFam" id="3.40.50.720:FF:000336">
    <property type="entry name" value="Aldehyde reductase"/>
    <property type="match status" value="1"/>
</dbReference>
<dbReference type="CDD" id="cd05227">
    <property type="entry name" value="AR_SDR_e"/>
    <property type="match status" value="1"/>
</dbReference>
<dbReference type="Pfam" id="PF01370">
    <property type="entry name" value="Epimerase"/>
    <property type="match status" value="1"/>
</dbReference>
<keyword evidence="2" id="KW-1133">Transmembrane helix</keyword>
<protein>
    <submittedName>
        <fullName evidence="4">Aldehyde reductase</fullName>
    </submittedName>
</protein>
<dbReference type="Gene3D" id="3.40.50.720">
    <property type="entry name" value="NAD(P)-binding Rossmann-like Domain"/>
    <property type="match status" value="1"/>
</dbReference>
<evidence type="ECO:0000259" key="3">
    <source>
        <dbReference type="Pfam" id="PF01370"/>
    </source>
</evidence>
<evidence type="ECO:0000313" key="5">
    <source>
        <dbReference type="Proteomes" id="UP000603640"/>
    </source>
</evidence>
<evidence type="ECO:0000256" key="2">
    <source>
        <dbReference type="SAM" id="Phobius"/>
    </source>
</evidence>
<keyword evidence="2" id="KW-0472">Membrane</keyword>
<organism evidence="4 5">
    <name type="scientific">Pontibacter cellulosilyticus</name>
    <dbReference type="NCBI Taxonomy" id="1720253"/>
    <lineage>
        <taxon>Bacteria</taxon>
        <taxon>Pseudomonadati</taxon>
        <taxon>Bacteroidota</taxon>
        <taxon>Cytophagia</taxon>
        <taxon>Cytophagales</taxon>
        <taxon>Hymenobacteraceae</taxon>
        <taxon>Pontibacter</taxon>
    </lineage>
</organism>
<feature type="transmembrane region" description="Helical" evidence="2">
    <location>
        <begin position="285"/>
        <end position="302"/>
    </location>
</feature>
<dbReference type="RefSeq" id="WP_187066442.1">
    <property type="nucleotide sequence ID" value="NZ_JACRVF010000001.1"/>
</dbReference>
<dbReference type="PANTHER" id="PTHR10366:SF812">
    <property type="entry name" value="VPS9 DOMAIN-CONTAINING PROTEIN"/>
    <property type="match status" value="1"/>
</dbReference>
<dbReference type="InterPro" id="IPR001509">
    <property type="entry name" value="Epimerase_deHydtase"/>
</dbReference>
<feature type="domain" description="NAD-dependent epimerase/dehydratase" evidence="3">
    <location>
        <begin position="5"/>
        <end position="250"/>
    </location>
</feature>
<evidence type="ECO:0000256" key="1">
    <source>
        <dbReference type="ARBA" id="ARBA00023002"/>
    </source>
</evidence>